<comment type="caution">
    <text evidence="10">The sequence shown here is derived from an EMBL/GenBank/DDBJ whole genome shotgun (WGS) entry which is preliminary data.</text>
</comment>
<evidence type="ECO:0000313" key="10">
    <source>
        <dbReference type="EMBL" id="MFD2565780.1"/>
    </source>
</evidence>
<keyword evidence="11" id="KW-1185">Reference proteome</keyword>
<keyword evidence="7 9" id="KW-0472">Membrane</keyword>
<feature type="transmembrane region" description="Helical" evidence="9">
    <location>
        <begin position="280"/>
        <end position="299"/>
    </location>
</feature>
<evidence type="ECO:0000256" key="2">
    <source>
        <dbReference type="ARBA" id="ARBA00022448"/>
    </source>
</evidence>
<dbReference type="PANTHER" id="PTHR33281">
    <property type="entry name" value="UPF0187 PROTEIN YNEE"/>
    <property type="match status" value="1"/>
</dbReference>
<keyword evidence="2" id="KW-0813">Transport</keyword>
<evidence type="ECO:0000256" key="3">
    <source>
        <dbReference type="ARBA" id="ARBA00022475"/>
    </source>
</evidence>
<feature type="transmembrane region" description="Helical" evidence="9">
    <location>
        <begin position="46"/>
        <end position="68"/>
    </location>
</feature>
<keyword evidence="4 9" id="KW-0812">Transmembrane</keyword>
<comment type="subcellular location">
    <subcellularLocation>
        <location evidence="1">Cell membrane</location>
        <topology evidence="1">Multi-pass membrane protein</topology>
    </subcellularLocation>
</comment>
<evidence type="ECO:0000256" key="1">
    <source>
        <dbReference type="ARBA" id="ARBA00004651"/>
    </source>
</evidence>
<reference evidence="11" key="1">
    <citation type="journal article" date="2019" name="Int. J. Syst. Evol. Microbiol.">
        <title>The Global Catalogue of Microorganisms (GCM) 10K type strain sequencing project: providing services to taxonomists for standard genome sequencing and annotation.</title>
        <authorList>
            <consortium name="The Broad Institute Genomics Platform"/>
            <consortium name="The Broad Institute Genome Sequencing Center for Infectious Disease"/>
            <person name="Wu L."/>
            <person name="Ma J."/>
        </authorList>
    </citation>
    <scope>NUCLEOTIDE SEQUENCE [LARGE SCALE GENOMIC DNA]</scope>
    <source>
        <strain evidence="11">KCTC 52127</strain>
    </source>
</reference>
<gene>
    <name evidence="10" type="ORF">ACFSRZ_00270</name>
</gene>
<evidence type="ECO:0000256" key="9">
    <source>
        <dbReference type="SAM" id="Phobius"/>
    </source>
</evidence>
<keyword evidence="6" id="KW-0406">Ion transport</keyword>
<name>A0ABW5LM95_9FLAO</name>
<evidence type="ECO:0000256" key="5">
    <source>
        <dbReference type="ARBA" id="ARBA00022989"/>
    </source>
</evidence>
<sequence length="353" mass="41562">MLTKIRYSVKDMFLWSRGETFIFLTYTGIITYLYEVQEWSFLNVPWTPVALIGTAVAFMVGFQNNAAYDRIWEARKIWGAIVNTSRTWGMKIQDMLNNNHAVDPLSEQELKEQKRILIYRHIAWMTALRYAMRESRSWEASHKSKSNREWTKMLHIPERISTLEDNLLMYLSPEEKAYVMSKKNKQTALLYLQSKHIRELKDQGYIWEFAFLELENVLEELFTHQGKSERIKNFPYPRQYATLAYYMVKLFVILLPFGLVPEFAEIANQISFTHPVIGSYFIWLAIPFCASVSWAFHIMERMARVGENPFEGIVNDVPISTISRGIEIDLRQMLDEEEDIIPSQFPEDHNAQL</sequence>
<evidence type="ECO:0000313" key="11">
    <source>
        <dbReference type="Proteomes" id="UP001597508"/>
    </source>
</evidence>
<dbReference type="Proteomes" id="UP001597508">
    <property type="component" value="Unassembled WGS sequence"/>
</dbReference>
<evidence type="ECO:0000256" key="6">
    <source>
        <dbReference type="ARBA" id="ARBA00023065"/>
    </source>
</evidence>
<keyword evidence="3" id="KW-1003">Cell membrane</keyword>
<proteinExistence type="inferred from homology"/>
<feature type="transmembrane region" description="Helical" evidence="9">
    <location>
        <begin position="12"/>
        <end position="34"/>
    </location>
</feature>
<protein>
    <submittedName>
        <fullName evidence="10">Bestrophin family protein</fullName>
    </submittedName>
</protein>
<evidence type="ECO:0000256" key="8">
    <source>
        <dbReference type="ARBA" id="ARBA00034708"/>
    </source>
</evidence>
<accession>A0ABW5LM95</accession>
<dbReference type="InterPro" id="IPR044669">
    <property type="entry name" value="YneE/VCCN1/2-like"/>
</dbReference>
<feature type="transmembrane region" description="Helical" evidence="9">
    <location>
        <begin position="240"/>
        <end position="260"/>
    </location>
</feature>
<evidence type="ECO:0000256" key="4">
    <source>
        <dbReference type="ARBA" id="ARBA00022692"/>
    </source>
</evidence>
<evidence type="ECO:0000256" key="7">
    <source>
        <dbReference type="ARBA" id="ARBA00023136"/>
    </source>
</evidence>
<keyword evidence="5 9" id="KW-1133">Transmembrane helix</keyword>
<dbReference type="Pfam" id="PF25539">
    <property type="entry name" value="Bestrophin_2"/>
    <property type="match status" value="1"/>
</dbReference>
<dbReference type="EMBL" id="JBHULH010000001">
    <property type="protein sequence ID" value="MFD2565780.1"/>
    <property type="molecule type" value="Genomic_DNA"/>
</dbReference>
<organism evidence="10 11">
    <name type="scientific">Pseudotenacibaculum haliotis</name>
    <dbReference type="NCBI Taxonomy" id="1862138"/>
    <lineage>
        <taxon>Bacteria</taxon>
        <taxon>Pseudomonadati</taxon>
        <taxon>Bacteroidota</taxon>
        <taxon>Flavobacteriia</taxon>
        <taxon>Flavobacteriales</taxon>
        <taxon>Flavobacteriaceae</taxon>
        <taxon>Pseudotenacibaculum</taxon>
    </lineage>
</organism>
<comment type="similarity">
    <text evidence="8">Belongs to the anion channel-forming bestrophin (TC 1.A.46) family.</text>
</comment>
<dbReference type="RefSeq" id="WP_379664506.1">
    <property type="nucleotide sequence ID" value="NZ_JBHULH010000001.1"/>
</dbReference>
<dbReference type="PANTHER" id="PTHR33281:SF19">
    <property type="entry name" value="VOLTAGE-DEPENDENT ANION CHANNEL-FORMING PROTEIN YNEE"/>
    <property type="match status" value="1"/>
</dbReference>